<evidence type="ECO:0008006" key="3">
    <source>
        <dbReference type="Google" id="ProtNLM"/>
    </source>
</evidence>
<evidence type="ECO:0000313" key="1">
    <source>
        <dbReference type="EMBL" id="EDM81289.1"/>
    </source>
</evidence>
<dbReference type="Proteomes" id="UP000005801">
    <property type="component" value="Unassembled WGS sequence"/>
</dbReference>
<evidence type="ECO:0000313" key="2">
    <source>
        <dbReference type="Proteomes" id="UP000005801"/>
    </source>
</evidence>
<dbReference type="InterPro" id="IPR051490">
    <property type="entry name" value="THEM6_lcsJ_thioesterase"/>
</dbReference>
<reference evidence="1 2" key="1">
    <citation type="submission" date="2007-06" db="EMBL/GenBank/DDBJ databases">
        <authorList>
            <person name="Shimkets L."/>
            <person name="Ferriera S."/>
            <person name="Johnson J."/>
            <person name="Kravitz S."/>
            <person name="Beeson K."/>
            <person name="Sutton G."/>
            <person name="Rogers Y.-H."/>
            <person name="Friedman R."/>
            <person name="Frazier M."/>
            <person name="Venter J.C."/>
        </authorList>
    </citation>
    <scope>NUCLEOTIDE SEQUENCE [LARGE SCALE GENOMIC DNA]</scope>
    <source>
        <strain evidence="1 2">SIR-1</strain>
    </source>
</reference>
<dbReference type="InterPro" id="IPR029069">
    <property type="entry name" value="HotDog_dom_sf"/>
</dbReference>
<dbReference type="EMBL" id="ABCS01000004">
    <property type="protein sequence ID" value="EDM81289.1"/>
    <property type="molecule type" value="Genomic_DNA"/>
</dbReference>
<comment type="caution">
    <text evidence="1">The sequence shown here is derived from an EMBL/GenBank/DDBJ whole genome shotgun (WGS) entry which is preliminary data.</text>
</comment>
<sequence>MFGYLMRIAPAVLRSRLNVDGSLVSRVDRRVRFAELDINRHMNQAVYAQVMEIGRTDWVLRSRGWDRWRAQGIHPVVANQHIIYRRELSLGTRYTIDSRAIGMNGRLLVMRSLILVGDQVHASNDVEMIFIGPKGVLSERETLAVCDGLFTTPLPVEDWRVQSD</sequence>
<gene>
    <name evidence="1" type="ORF">PPSIR1_40435</name>
</gene>
<dbReference type="CDD" id="cd00586">
    <property type="entry name" value="4HBT"/>
    <property type="match status" value="1"/>
</dbReference>
<keyword evidence="2" id="KW-1185">Reference proteome</keyword>
<accession>A6FYL7</accession>
<dbReference type="Gene3D" id="3.10.129.10">
    <property type="entry name" value="Hotdog Thioesterase"/>
    <property type="match status" value="1"/>
</dbReference>
<dbReference type="eggNOG" id="COG0824">
    <property type="taxonomic scope" value="Bacteria"/>
</dbReference>
<proteinExistence type="predicted"/>
<organism evidence="1 2">
    <name type="scientific">Plesiocystis pacifica SIR-1</name>
    <dbReference type="NCBI Taxonomy" id="391625"/>
    <lineage>
        <taxon>Bacteria</taxon>
        <taxon>Pseudomonadati</taxon>
        <taxon>Myxococcota</taxon>
        <taxon>Polyangia</taxon>
        <taxon>Nannocystales</taxon>
        <taxon>Nannocystaceae</taxon>
        <taxon>Plesiocystis</taxon>
    </lineage>
</organism>
<dbReference type="PANTHER" id="PTHR12475">
    <property type="match status" value="1"/>
</dbReference>
<protein>
    <recommendedName>
        <fullName evidence="3">Thioesterase</fullName>
    </recommendedName>
</protein>
<dbReference type="AlphaFoldDB" id="A6FYL7"/>
<dbReference type="SUPFAM" id="SSF54637">
    <property type="entry name" value="Thioesterase/thiol ester dehydrase-isomerase"/>
    <property type="match status" value="1"/>
</dbReference>
<dbReference type="Pfam" id="PF13279">
    <property type="entry name" value="4HBT_2"/>
    <property type="match status" value="1"/>
</dbReference>
<dbReference type="STRING" id="391625.PPSIR1_40435"/>
<dbReference type="PANTHER" id="PTHR12475:SF4">
    <property type="entry name" value="PROTEIN THEM6"/>
    <property type="match status" value="1"/>
</dbReference>
<name>A6FYL7_9BACT</name>